<keyword evidence="8" id="KW-1185">Reference proteome</keyword>
<dbReference type="Proteomes" id="UP001634007">
    <property type="component" value="Unassembled WGS sequence"/>
</dbReference>
<dbReference type="PANTHER" id="PTHR46153">
    <property type="entry name" value="ACYL CARRIER PROTEIN"/>
    <property type="match status" value="1"/>
</dbReference>
<dbReference type="EMBL" id="JBJKBG010000008">
    <property type="protein sequence ID" value="KAL3727520.1"/>
    <property type="molecule type" value="Genomic_DNA"/>
</dbReference>
<evidence type="ECO:0000259" key="6">
    <source>
        <dbReference type="PROSITE" id="PS50075"/>
    </source>
</evidence>
<dbReference type="AlphaFoldDB" id="A0ABD3JJ17"/>
<gene>
    <name evidence="7" type="ORF">ACJRO7_032282</name>
</gene>
<dbReference type="HAMAP" id="MF_01217">
    <property type="entry name" value="Acyl_carrier"/>
    <property type="match status" value="1"/>
</dbReference>
<dbReference type="GO" id="GO:0006633">
    <property type="term" value="P:fatty acid biosynthetic process"/>
    <property type="evidence" value="ECO:0007669"/>
    <property type="project" value="UniProtKB-KW"/>
</dbReference>
<evidence type="ECO:0000256" key="5">
    <source>
        <dbReference type="RuleBase" id="RU000722"/>
    </source>
</evidence>
<dbReference type="InterPro" id="IPR036736">
    <property type="entry name" value="ACP-like_sf"/>
</dbReference>
<dbReference type="SUPFAM" id="SSF47336">
    <property type="entry name" value="ACP-like"/>
    <property type="match status" value="1"/>
</dbReference>
<keyword evidence="5" id="KW-0444">Lipid biosynthesis</keyword>
<evidence type="ECO:0000256" key="4">
    <source>
        <dbReference type="ARBA" id="ARBA00022553"/>
    </source>
</evidence>
<keyword evidence="4" id="KW-0597">Phosphoprotein</keyword>
<dbReference type="PROSITE" id="PS50075">
    <property type="entry name" value="CARRIER"/>
    <property type="match status" value="1"/>
</dbReference>
<keyword evidence="5" id="KW-0276">Fatty acid metabolism</keyword>
<keyword evidence="3 5" id="KW-0596">Phosphopantetheine</keyword>
<keyword evidence="5" id="KW-0275">Fatty acid biosynthesis</keyword>
<protein>
    <recommendedName>
        <fullName evidence="5">Acyl carrier protein</fullName>
    </recommendedName>
</protein>
<dbReference type="InterPro" id="IPR003231">
    <property type="entry name" value="ACP"/>
</dbReference>
<keyword evidence="5" id="KW-0443">Lipid metabolism</keyword>
<dbReference type="Gene3D" id="1.10.1200.10">
    <property type="entry name" value="ACP-like"/>
    <property type="match status" value="1"/>
</dbReference>
<evidence type="ECO:0000313" key="7">
    <source>
        <dbReference type="EMBL" id="KAL3727520.1"/>
    </source>
</evidence>
<dbReference type="PANTHER" id="PTHR46153:SF20">
    <property type="entry name" value="ACYL CARRIER PROTEIN 2, CHLOROPLASTIC-RELATED"/>
    <property type="match status" value="1"/>
</dbReference>
<dbReference type="NCBIfam" id="TIGR00517">
    <property type="entry name" value="acyl_carrier"/>
    <property type="match status" value="1"/>
</dbReference>
<evidence type="ECO:0000256" key="2">
    <source>
        <dbReference type="ARBA" id="ARBA00010930"/>
    </source>
</evidence>
<reference evidence="7 8" key="1">
    <citation type="submission" date="2024-11" db="EMBL/GenBank/DDBJ databases">
        <title>Chromosome-level genome assembly of Eucalyptus globulus Labill. provides insights into its genome evolution.</title>
        <authorList>
            <person name="Li X."/>
        </authorList>
    </citation>
    <scope>NUCLEOTIDE SEQUENCE [LARGE SCALE GENOMIC DNA]</scope>
    <source>
        <strain evidence="7">CL2024</strain>
        <tissue evidence="7">Fresh tender leaves</tissue>
    </source>
</reference>
<dbReference type="Pfam" id="PF00550">
    <property type="entry name" value="PP-binding"/>
    <property type="match status" value="1"/>
</dbReference>
<evidence type="ECO:0000256" key="3">
    <source>
        <dbReference type="ARBA" id="ARBA00022450"/>
    </source>
</evidence>
<feature type="domain" description="Carrier" evidence="6">
    <location>
        <begin position="79"/>
        <end position="154"/>
    </location>
</feature>
<name>A0ABD3JJ17_EUCGL</name>
<evidence type="ECO:0000313" key="8">
    <source>
        <dbReference type="Proteomes" id="UP001634007"/>
    </source>
</evidence>
<proteinExistence type="inferred from homology"/>
<dbReference type="InterPro" id="IPR044813">
    <property type="entry name" value="ACP_chloroplastic"/>
</dbReference>
<sequence>MLEFTYHVVLASCDANQSLLFHTFPFFPGLILGFEFSFPLYPVPVCKISNVRSVSLPVGGRSFPSLKARRFQVSCAAKKETMDKMCEIVRKQLALPADAVVNGESKIAYLGADSLDTVEIVMAIEESFDVTVEEDSAQRIASIQDAADLVEELLKKKGA</sequence>
<comment type="similarity">
    <text evidence="2">Belongs to the acyl carrier protein (ACP) family.</text>
</comment>
<dbReference type="InterPro" id="IPR009081">
    <property type="entry name" value="PP-bd_ACP"/>
</dbReference>
<accession>A0ABD3JJ17</accession>
<evidence type="ECO:0000256" key="1">
    <source>
        <dbReference type="ARBA" id="ARBA00003180"/>
    </source>
</evidence>
<comment type="caution">
    <text evidence="7">The sequence shown here is derived from an EMBL/GenBank/DDBJ whole genome shotgun (WGS) entry which is preliminary data.</text>
</comment>
<comment type="function">
    <text evidence="1 5">Carrier of the growing fatty acid chain in fatty acid biosynthesis.</text>
</comment>
<organism evidence="7 8">
    <name type="scientific">Eucalyptus globulus</name>
    <name type="common">Tasmanian blue gum</name>
    <dbReference type="NCBI Taxonomy" id="34317"/>
    <lineage>
        <taxon>Eukaryota</taxon>
        <taxon>Viridiplantae</taxon>
        <taxon>Streptophyta</taxon>
        <taxon>Embryophyta</taxon>
        <taxon>Tracheophyta</taxon>
        <taxon>Spermatophyta</taxon>
        <taxon>Magnoliopsida</taxon>
        <taxon>eudicotyledons</taxon>
        <taxon>Gunneridae</taxon>
        <taxon>Pentapetalae</taxon>
        <taxon>rosids</taxon>
        <taxon>malvids</taxon>
        <taxon>Myrtales</taxon>
        <taxon>Myrtaceae</taxon>
        <taxon>Myrtoideae</taxon>
        <taxon>Eucalypteae</taxon>
        <taxon>Eucalyptus</taxon>
    </lineage>
</organism>